<dbReference type="EMBL" id="CAUJNA010000333">
    <property type="protein sequence ID" value="CAJ1375599.1"/>
    <property type="molecule type" value="Genomic_DNA"/>
</dbReference>
<dbReference type="AlphaFoldDB" id="A0AA36MKA0"/>
<gene>
    <name evidence="2" type="ORF">EVOR1521_LOCUS4842</name>
</gene>
<evidence type="ECO:0000313" key="2">
    <source>
        <dbReference type="EMBL" id="CAJ1375599.1"/>
    </source>
</evidence>
<evidence type="ECO:0000256" key="1">
    <source>
        <dbReference type="SAM" id="SignalP"/>
    </source>
</evidence>
<accession>A0AA36MKA0</accession>
<dbReference type="Proteomes" id="UP001178507">
    <property type="component" value="Unassembled WGS sequence"/>
</dbReference>
<feature type="chain" id="PRO_5041404472" description="Nucleotide-diphospho-sugar transferase domain-containing protein" evidence="1">
    <location>
        <begin position="25"/>
        <end position="607"/>
    </location>
</feature>
<protein>
    <recommendedName>
        <fullName evidence="4">Nucleotide-diphospho-sugar transferase domain-containing protein</fullName>
    </recommendedName>
</protein>
<organism evidence="2 3">
    <name type="scientific">Effrenium voratum</name>
    <dbReference type="NCBI Taxonomy" id="2562239"/>
    <lineage>
        <taxon>Eukaryota</taxon>
        <taxon>Sar</taxon>
        <taxon>Alveolata</taxon>
        <taxon>Dinophyceae</taxon>
        <taxon>Suessiales</taxon>
        <taxon>Symbiodiniaceae</taxon>
        <taxon>Effrenium</taxon>
    </lineage>
</organism>
<comment type="caution">
    <text evidence="2">The sequence shown here is derived from an EMBL/GenBank/DDBJ whole genome shotgun (WGS) entry which is preliminary data.</text>
</comment>
<evidence type="ECO:0008006" key="4">
    <source>
        <dbReference type="Google" id="ProtNLM"/>
    </source>
</evidence>
<sequence length="607" mass="70320">MPGPRGKALAALAVLAVLAQQAHCWAVELTNIRHDDPLAFVPWDEARNEPTQVWQGSYTHTERLSCELTTDLLFDWPDLKRSMSLWLEATVRKYHNVTQIYWERIRPIQHALTNIISLHEVMTSRDCILGILAIRFFYLIVQTRSYRESTLVSHNSMTTDWYYIVSKFNWSILVDTGWAPIFFSILAMLSQDFKKSHPDSVWMDCEELPHIGPLSTDMEAYISQDHETWHVFLEGLAQADEESLKRCPCAYAYVAALLATAQEDEKLARKFLDVSQYALRHFREENNFTLANVLLSKWEIFPVLAHATFVLDMPSGSSQKKSCEVLWCPEGGTPNTLTCRCETIFSQEFRNVSACLFVVDTRRRSSLRNITSILNARYWTLAYGINRAYAQDHGFEIDYVQPDSEIHYPERKVGWAKVKVLIDALRERGPERCAYGVSLDSDAFMRTSESLSAIIADYGLDQEKLIMFSQEYHVEQSEQTSSDIFINGGFFIVRNTPEAVQLLQEWYDVPETYEDMAHLKKDNPQGLNLCWDSRMQPKYASVTVLAEPHLFTAPLGMAVRHNWFKDLRFEQEMQDILLQRLQRRYNCIVCQNVYDWDDSNNTDPGWR</sequence>
<keyword evidence="3" id="KW-1185">Reference proteome</keyword>
<name>A0AA36MKA0_9DINO</name>
<proteinExistence type="predicted"/>
<evidence type="ECO:0000313" key="3">
    <source>
        <dbReference type="Proteomes" id="UP001178507"/>
    </source>
</evidence>
<feature type="signal peptide" evidence="1">
    <location>
        <begin position="1"/>
        <end position="24"/>
    </location>
</feature>
<reference evidence="2" key="1">
    <citation type="submission" date="2023-08" db="EMBL/GenBank/DDBJ databases">
        <authorList>
            <person name="Chen Y."/>
            <person name="Shah S."/>
            <person name="Dougan E. K."/>
            <person name="Thang M."/>
            <person name="Chan C."/>
        </authorList>
    </citation>
    <scope>NUCLEOTIDE SEQUENCE</scope>
</reference>
<keyword evidence="1" id="KW-0732">Signal</keyword>